<evidence type="ECO:0000256" key="1">
    <source>
        <dbReference type="ARBA" id="ARBA00020570"/>
    </source>
</evidence>
<dbReference type="FunFam" id="3.40.30.10:FF:000245">
    <property type="entry name" value="Thioredoxin"/>
    <property type="match status" value="1"/>
</dbReference>
<organism evidence="4 5">
    <name type="scientific">Bondarzewia mesenterica</name>
    <dbReference type="NCBI Taxonomy" id="1095465"/>
    <lineage>
        <taxon>Eukaryota</taxon>
        <taxon>Fungi</taxon>
        <taxon>Dikarya</taxon>
        <taxon>Basidiomycota</taxon>
        <taxon>Agaricomycotina</taxon>
        <taxon>Agaricomycetes</taxon>
        <taxon>Russulales</taxon>
        <taxon>Bondarzewiaceae</taxon>
        <taxon>Bondarzewia</taxon>
    </lineage>
</organism>
<proteinExistence type="predicted"/>
<dbReference type="CDD" id="cd02947">
    <property type="entry name" value="TRX_family"/>
    <property type="match status" value="1"/>
</dbReference>
<dbReference type="PROSITE" id="PS00194">
    <property type="entry name" value="THIOREDOXIN_1"/>
    <property type="match status" value="1"/>
</dbReference>
<keyword evidence="2" id="KW-1015">Disulfide bond</keyword>
<dbReference type="OrthoDB" id="10263751at2759"/>
<gene>
    <name evidence="4" type="ORF">EW146_g2576</name>
</gene>
<dbReference type="InterPro" id="IPR017937">
    <property type="entry name" value="Thioredoxin_CS"/>
</dbReference>
<keyword evidence="5" id="KW-1185">Reference proteome</keyword>
<name>A0A4S4M2J2_9AGAM</name>
<dbReference type="PRINTS" id="PR00421">
    <property type="entry name" value="THIOREDOXIN"/>
</dbReference>
<reference evidence="4 5" key="1">
    <citation type="submission" date="2019-02" db="EMBL/GenBank/DDBJ databases">
        <title>Genome sequencing of the rare red list fungi Bondarzewia mesenterica.</title>
        <authorList>
            <person name="Buettner E."/>
            <person name="Kellner H."/>
        </authorList>
    </citation>
    <scope>NUCLEOTIDE SEQUENCE [LARGE SCALE GENOMIC DNA]</scope>
    <source>
        <strain evidence="4 5">DSM 108281</strain>
    </source>
</reference>
<dbReference type="PANTHER" id="PTHR46115">
    <property type="entry name" value="THIOREDOXIN-LIKE PROTEIN 1"/>
    <property type="match status" value="1"/>
</dbReference>
<protein>
    <recommendedName>
        <fullName evidence="1">Thioredoxin</fullName>
    </recommendedName>
</protein>
<dbReference type="EMBL" id="SGPL01000076">
    <property type="protein sequence ID" value="THH18411.1"/>
    <property type="molecule type" value="Genomic_DNA"/>
</dbReference>
<dbReference type="Pfam" id="PF00085">
    <property type="entry name" value="Thioredoxin"/>
    <property type="match status" value="1"/>
</dbReference>
<feature type="domain" description="Thioredoxin" evidence="3">
    <location>
        <begin position="1"/>
        <end position="107"/>
    </location>
</feature>
<comment type="caution">
    <text evidence="4">The sequence shown here is derived from an EMBL/GenBank/DDBJ whole genome shotgun (WGS) entry which is preliminary data.</text>
</comment>
<evidence type="ECO:0000313" key="4">
    <source>
        <dbReference type="EMBL" id="THH18411.1"/>
    </source>
</evidence>
<dbReference type="AlphaFoldDB" id="A0A4S4M2J2"/>
<dbReference type="PROSITE" id="PS51352">
    <property type="entry name" value="THIOREDOXIN_2"/>
    <property type="match status" value="1"/>
</dbReference>
<accession>A0A4S4M2J2</accession>
<evidence type="ECO:0000313" key="5">
    <source>
        <dbReference type="Proteomes" id="UP000310158"/>
    </source>
</evidence>
<dbReference type="Gene3D" id="3.40.30.10">
    <property type="entry name" value="Glutaredoxin"/>
    <property type="match status" value="1"/>
</dbReference>
<sequence length="165" mass="17547">MSITHITTLSQLNGILSKSKDKLSVIDFHASWCGPCHAIAPTFEALSKKYTNVNFLKCDVDAAKEVASQYSVTAMPTFVFLKGSTKIDQVRGADKKALESALQRHSSGAASTTAFAGQGRTLGDSSSQPTHGATGSALPAFTDLNPQVKTLLCLGGAYLLFWYLS</sequence>
<evidence type="ECO:0000259" key="3">
    <source>
        <dbReference type="PROSITE" id="PS51352"/>
    </source>
</evidence>
<evidence type="ECO:0000256" key="2">
    <source>
        <dbReference type="ARBA" id="ARBA00023157"/>
    </source>
</evidence>
<dbReference type="InterPro" id="IPR036249">
    <property type="entry name" value="Thioredoxin-like_sf"/>
</dbReference>
<dbReference type="Proteomes" id="UP000310158">
    <property type="component" value="Unassembled WGS sequence"/>
</dbReference>
<dbReference type="InterPro" id="IPR013766">
    <property type="entry name" value="Thioredoxin_domain"/>
</dbReference>
<dbReference type="SUPFAM" id="SSF52833">
    <property type="entry name" value="Thioredoxin-like"/>
    <property type="match status" value="1"/>
</dbReference>